<reference evidence="1 2" key="1">
    <citation type="journal article" date="2012" name="PLoS ONE">
        <title>Edwardsiella comparative phylogenomics reveal the new intra/inter-species taxonomic relationships, virulence evolution and niche adaptation mechanisms.</title>
        <authorList>
            <person name="Yang M."/>
            <person name="Lv Y."/>
            <person name="Xiao J."/>
            <person name="Wu H."/>
            <person name="Zheng H."/>
            <person name="Liu Q."/>
            <person name="Zhang Y."/>
            <person name="Wang Q."/>
        </authorList>
    </citation>
    <scope>NUCLEOTIDE SEQUENCE [LARGE SCALE GENOMIC DNA]</scope>
    <source>
        <strain evidence="2">080813</strain>
    </source>
</reference>
<proteinExistence type="predicted"/>
<dbReference type="HOGENOM" id="CLU_2632470_0_0_6"/>
<gene>
    <name evidence="1" type="ORF">ETEE_3386</name>
</gene>
<evidence type="ECO:0008006" key="3">
    <source>
        <dbReference type="Google" id="ProtNLM"/>
    </source>
</evidence>
<dbReference type="Proteomes" id="UP000028681">
    <property type="component" value="Chromosome"/>
</dbReference>
<dbReference type="AlphaFoldDB" id="A0A076LTH9"/>
<organism evidence="1 2">
    <name type="scientific">Edwardsiella anguillarum ET080813</name>
    <dbReference type="NCBI Taxonomy" id="667120"/>
    <lineage>
        <taxon>Bacteria</taxon>
        <taxon>Pseudomonadati</taxon>
        <taxon>Pseudomonadota</taxon>
        <taxon>Gammaproteobacteria</taxon>
        <taxon>Enterobacterales</taxon>
        <taxon>Hafniaceae</taxon>
        <taxon>Edwardsiella</taxon>
    </lineage>
</organism>
<evidence type="ECO:0000313" key="1">
    <source>
        <dbReference type="EMBL" id="AIJ09808.1"/>
    </source>
</evidence>
<evidence type="ECO:0000313" key="2">
    <source>
        <dbReference type="Proteomes" id="UP000028681"/>
    </source>
</evidence>
<protein>
    <recommendedName>
        <fullName evidence="3">Transposase</fullName>
    </recommendedName>
</protein>
<accession>A0A076LTH9</accession>
<dbReference type="EMBL" id="CP006664">
    <property type="protein sequence ID" value="AIJ09808.1"/>
    <property type="molecule type" value="Genomic_DNA"/>
</dbReference>
<dbReference type="KEGG" id="ete:ETEE_3386"/>
<sequence>MAKKFGGMMADLSLDKEMLQEVIKKILRPAQKREAIAWLLETYHIGLHRGYRLMMQNSTVYNYCSCRDERAIALRIR</sequence>
<name>A0A076LTH9_9GAMM</name>